<dbReference type="InterPro" id="IPR016024">
    <property type="entry name" value="ARM-type_fold"/>
</dbReference>
<proteinExistence type="predicted"/>
<accession>A0ABU8JYK0</accession>
<evidence type="ECO:0000313" key="2">
    <source>
        <dbReference type="Proteomes" id="UP001313132"/>
    </source>
</evidence>
<reference evidence="1 2" key="1">
    <citation type="submission" date="2024-03" db="EMBL/GenBank/DDBJ databases">
        <title>Analysis of soft rot Pectobacteriaceae population diversity in US potato growing regions between 2016 and 2022.</title>
        <authorList>
            <person name="Ma X."/>
            <person name="Zhang X."/>
            <person name="Stodghill P."/>
            <person name="Rioux R."/>
            <person name="Babler B."/>
            <person name="Shrestha S."/>
            <person name="Babler B."/>
            <person name="Rivedal H."/>
            <person name="Frost K."/>
            <person name="Hao J."/>
            <person name="Secor G."/>
            <person name="Swingle B."/>
        </authorList>
    </citation>
    <scope>NUCLEOTIDE SEQUENCE [LARGE SCALE GENOMIC DNA]</scope>
    <source>
        <strain evidence="1 2">UMSS2</strain>
    </source>
</reference>
<dbReference type="EMBL" id="JBBBON010000008">
    <property type="protein sequence ID" value="MEI7102890.1"/>
    <property type="molecule type" value="Genomic_DNA"/>
</dbReference>
<keyword evidence="2" id="KW-1185">Reference proteome</keyword>
<dbReference type="Proteomes" id="UP001313132">
    <property type="component" value="Unassembled WGS sequence"/>
</dbReference>
<comment type="caution">
    <text evidence="1">The sequence shown here is derived from an EMBL/GenBank/DDBJ whole genome shotgun (WGS) entry which is preliminary data.</text>
</comment>
<sequence>MKNNKEIMEKFDSLCYDEKIEFLADFQGNLDLDIANFLMEVSLNRRNDDELRIEAIKVIGLYKGQYDDREIKGKLFSIVFSEDEDDEVKVYVLNTLSFLDLDGKDIELAKKIINSNEYILVREAAFSLVSNNKNIPEARDVLFSLKDDEVFGKSAQRELN</sequence>
<dbReference type="RefSeq" id="WP_226306333.1">
    <property type="nucleotide sequence ID" value="NZ_CP084654.1"/>
</dbReference>
<protein>
    <submittedName>
        <fullName evidence="1">HEAT repeat domain-containing protein</fullName>
    </submittedName>
</protein>
<organism evidence="1 2">
    <name type="scientific">Pectobacterium versatile</name>
    <dbReference type="NCBI Taxonomy" id="2488639"/>
    <lineage>
        <taxon>Bacteria</taxon>
        <taxon>Pseudomonadati</taxon>
        <taxon>Pseudomonadota</taxon>
        <taxon>Gammaproteobacteria</taxon>
        <taxon>Enterobacterales</taxon>
        <taxon>Pectobacteriaceae</taxon>
        <taxon>Pectobacterium</taxon>
    </lineage>
</organism>
<evidence type="ECO:0000313" key="1">
    <source>
        <dbReference type="EMBL" id="MEI7102890.1"/>
    </source>
</evidence>
<dbReference type="SUPFAM" id="SSF48371">
    <property type="entry name" value="ARM repeat"/>
    <property type="match status" value="1"/>
</dbReference>
<gene>
    <name evidence="1" type="ORF">WCT63_10550</name>
</gene>
<name>A0ABU8JYK0_9GAMM</name>